<dbReference type="GO" id="GO:0000105">
    <property type="term" value="P:L-histidine biosynthetic process"/>
    <property type="evidence" value="ECO:0007669"/>
    <property type="project" value="UniProtKB-UniRule"/>
</dbReference>
<proteinExistence type="inferred from homology"/>
<dbReference type="InterPro" id="IPR016195">
    <property type="entry name" value="Pol/histidinol_Pase-like"/>
</dbReference>
<dbReference type="EMBL" id="LOCK01000039">
    <property type="protein sequence ID" value="KTE90385.1"/>
    <property type="molecule type" value="Genomic_DNA"/>
</dbReference>
<evidence type="ECO:0000256" key="3">
    <source>
        <dbReference type="ARBA" id="ARBA00013085"/>
    </source>
</evidence>
<dbReference type="GO" id="GO:0005737">
    <property type="term" value="C:cytoplasm"/>
    <property type="evidence" value="ECO:0007669"/>
    <property type="project" value="TreeGrafter"/>
</dbReference>
<evidence type="ECO:0000256" key="2">
    <source>
        <dbReference type="ARBA" id="ARBA00009152"/>
    </source>
</evidence>
<organism evidence="10">
    <name type="scientific">Desulfitobacterium hafniense</name>
    <name type="common">Desulfitobacterium frappieri</name>
    <dbReference type="NCBI Taxonomy" id="49338"/>
    <lineage>
        <taxon>Bacteria</taxon>
        <taxon>Bacillati</taxon>
        <taxon>Bacillota</taxon>
        <taxon>Clostridia</taxon>
        <taxon>Eubacteriales</taxon>
        <taxon>Desulfitobacteriaceae</taxon>
        <taxon>Desulfitobacterium</taxon>
    </lineage>
</organism>
<comment type="pathway">
    <text evidence="1 8">Amino-acid biosynthesis; L-histidine biosynthesis; L-histidine from 5-phospho-alpha-D-ribose 1-diphosphate: step 8/9.</text>
</comment>
<evidence type="ECO:0000256" key="6">
    <source>
        <dbReference type="ARBA" id="ARBA00023102"/>
    </source>
</evidence>
<accession>A0A098AZ99</accession>
<comment type="similarity">
    <text evidence="2 8">Belongs to the PHP hydrolase family. HisK subfamily.</text>
</comment>
<evidence type="ECO:0000313" key="11">
    <source>
        <dbReference type="EMBL" id="KTE90385.1"/>
    </source>
</evidence>
<dbReference type="EMBL" id="LK996017">
    <property type="protein sequence ID" value="CDX00951.1"/>
    <property type="molecule type" value="Genomic_DNA"/>
</dbReference>
<keyword evidence="4 8" id="KW-0028">Amino-acid biosynthesis</keyword>
<dbReference type="Pfam" id="PF02811">
    <property type="entry name" value="PHP"/>
    <property type="match status" value="1"/>
</dbReference>
<dbReference type="GO" id="GO:0004401">
    <property type="term" value="F:histidinol-phosphatase activity"/>
    <property type="evidence" value="ECO:0007669"/>
    <property type="project" value="UniProtKB-UniRule"/>
</dbReference>
<dbReference type="InterPro" id="IPR004013">
    <property type="entry name" value="PHP_dom"/>
</dbReference>
<evidence type="ECO:0000313" key="12">
    <source>
        <dbReference type="Proteomes" id="UP000054623"/>
    </source>
</evidence>
<evidence type="ECO:0000256" key="4">
    <source>
        <dbReference type="ARBA" id="ARBA00022605"/>
    </source>
</evidence>
<dbReference type="PATRIC" id="fig|49338.4.peg.1150"/>
<sequence length="279" mass="31483">MVLLDYHMHSLNSTDAHDEISALCAQAIARGLQEIAVTDHFEPSAGHEEYSEYDGRKYFTEIAEARRRFAGKLSIKSGVELGQPHLFPKYSLQLLEEYPYDYVLGSAHRMPNNVDFGQVRYTPENLAAYCARYLTELKALAQWGHYDCLGHLDLVKRYAAKYRLRANLMDYQEQLAEILRIVIDKGKGIEVNTSGLRQSSQECLPDLDIIRLYKELGGEIITVGSDAHWAEDVGKGIQEGLERLKKAGFKYVSVYTNRQPAMIKIGDKSALFTRGGLSA</sequence>
<dbReference type="UniPathway" id="UPA00031">
    <property type="reaction ID" value="UER00013"/>
</dbReference>
<dbReference type="PANTHER" id="PTHR21039">
    <property type="entry name" value="HISTIDINOL PHOSPHATASE-RELATED"/>
    <property type="match status" value="1"/>
</dbReference>
<dbReference type="Proteomes" id="UP000054623">
    <property type="component" value="Unassembled WGS sequence"/>
</dbReference>
<reference evidence="11 12" key="2">
    <citation type="submission" date="2015-12" db="EMBL/GenBank/DDBJ databases">
        <title>Draft Genome Sequence of Desulfitobacterium hafniense Strain DH, a Sulfate-reducing Bacterium Isolated from Paddy Soils.</title>
        <authorList>
            <person name="Bao P."/>
            <person name="Zhang X."/>
            <person name="Li G."/>
        </authorList>
    </citation>
    <scope>NUCLEOTIDE SEQUENCE [LARGE SCALE GENOMIC DNA]</scope>
    <source>
        <strain evidence="11 12">DH</strain>
    </source>
</reference>
<evidence type="ECO:0000313" key="10">
    <source>
        <dbReference type="EMBL" id="CDX00951.1"/>
    </source>
</evidence>
<dbReference type="RefSeq" id="WP_018213241.1">
    <property type="nucleotide sequence ID" value="NZ_JAYFNZ010000002.1"/>
</dbReference>
<keyword evidence="5 8" id="KW-0378">Hydrolase</keyword>
<evidence type="ECO:0000256" key="7">
    <source>
        <dbReference type="ARBA" id="ARBA00049158"/>
    </source>
</evidence>
<dbReference type="NCBIfam" id="TIGR01856">
    <property type="entry name" value="hisJ_fam"/>
    <property type="match status" value="1"/>
</dbReference>
<evidence type="ECO:0000259" key="9">
    <source>
        <dbReference type="Pfam" id="PF02811"/>
    </source>
</evidence>
<name>A0A098AZ99_DESHA</name>
<keyword evidence="6 8" id="KW-0368">Histidine biosynthesis</keyword>
<dbReference type="AlphaFoldDB" id="A0A098AZ99"/>
<comment type="catalytic activity">
    <reaction evidence="7 8">
        <text>L-histidinol phosphate + H2O = L-histidinol + phosphate</text>
        <dbReference type="Rhea" id="RHEA:14465"/>
        <dbReference type="ChEBI" id="CHEBI:15377"/>
        <dbReference type="ChEBI" id="CHEBI:43474"/>
        <dbReference type="ChEBI" id="CHEBI:57699"/>
        <dbReference type="ChEBI" id="CHEBI:57980"/>
        <dbReference type="EC" id="3.1.3.15"/>
    </reaction>
</comment>
<dbReference type="PANTHER" id="PTHR21039:SF0">
    <property type="entry name" value="HISTIDINOL-PHOSPHATASE"/>
    <property type="match status" value="1"/>
</dbReference>
<protein>
    <recommendedName>
        <fullName evidence="3 8">Histidinol-phosphatase</fullName>
        <shortName evidence="8">HolPase</shortName>
        <ecNumber evidence="3 8">3.1.3.15</ecNumber>
    </recommendedName>
</protein>
<gene>
    <name evidence="11" type="ORF">AT727_07260</name>
    <name evidence="10" type="ORF">DPCES_1064</name>
</gene>
<feature type="domain" description="PHP" evidence="9">
    <location>
        <begin position="5"/>
        <end position="194"/>
    </location>
</feature>
<evidence type="ECO:0000256" key="5">
    <source>
        <dbReference type="ARBA" id="ARBA00022801"/>
    </source>
</evidence>
<dbReference type="SUPFAM" id="SSF89550">
    <property type="entry name" value="PHP domain-like"/>
    <property type="match status" value="1"/>
</dbReference>
<dbReference type="OrthoDB" id="9775255at2"/>
<dbReference type="EC" id="3.1.3.15" evidence="3 8"/>
<evidence type="ECO:0000256" key="1">
    <source>
        <dbReference type="ARBA" id="ARBA00004970"/>
    </source>
</evidence>
<dbReference type="InterPro" id="IPR010140">
    <property type="entry name" value="Histidinol_P_phosphatase_HisJ"/>
</dbReference>
<dbReference type="Gene3D" id="3.20.20.140">
    <property type="entry name" value="Metal-dependent hydrolases"/>
    <property type="match status" value="1"/>
</dbReference>
<evidence type="ECO:0000256" key="8">
    <source>
        <dbReference type="RuleBase" id="RU366003"/>
    </source>
</evidence>
<reference evidence="10" key="1">
    <citation type="submission" date="2014-07" db="EMBL/GenBank/DDBJ databases">
        <authorList>
            <person name="Hornung V.Bastian."/>
        </authorList>
    </citation>
    <scope>NUCLEOTIDE SEQUENCE</scope>
    <source>
        <strain evidence="10">PCE-S</strain>
    </source>
</reference>